<dbReference type="CDD" id="cd09279">
    <property type="entry name" value="RNase_HI_like"/>
    <property type="match status" value="1"/>
</dbReference>
<keyword evidence="1" id="KW-0812">Transmembrane</keyword>
<feature type="domain" description="RNase H type-1" evidence="2">
    <location>
        <begin position="126"/>
        <end position="218"/>
    </location>
</feature>
<dbReference type="GO" id="GO:0004523">
    <property type="term" value="F:RNA-DNA hybrid ribonuclease activity"/>
    <property type="evidence" value="ECO:0007669"/>
    <property type="project" value="InterPro"/>
</dbReference>
<keyword evidence="1" id="KW-0472">Membrane</keyword>
<feature type="transmembrane region" description="Helical" evidence="1">
    <location>
        <begin position="20"/>
        <end position="38"/>
    </location>
</feature>
<dbReference type="PANTHER" id="PTHR48475">
    <property type="entry name" value="RIBONUCLEASE H"/>
    <property type="match status" value="1"/>
</dbReference>
<protein>
    <recommendedName>
        <fullName evidence="2">RNase H type-1 domain-containing protein</fullName>
    </recommendedName>
</protein>
<accession>A0AAW2LS27</accession>
<evidence type="ECO:0000259" key="2">
    <source>
        <dbReference type="Pfam" id="PF13456"/>
    </source>
</evidence>
<dbReference type="SUPFAM" id="SSF53098">
    <property type="entry name" value="Ribonuclease H-like"/>
    <property type="match status" value="1"/>
</dbReference>
<reference evidence="3" key="2">
    <citation type="journal article" date="2024" name="Plant">
        <title>Genomic evolution and insights into agronomic trait innovations of Sesamum species.</title>
        <authorList>
            <person name="Miao H."/>
            <person name="Wang L."/>
            <person name="Qu L."/>
            <person name="Liu H."/>
            <person name="Sun Y."/>
            <person name="Le M."/>
            <person name="Wang Q."/>
            <person name="Wei S."/>
            <person name="Zheng Y."/>
            <person name="Lin W."/>
            <person name="Duan Y."/>
            <person name="Cao H."/>
            <person name="Xiong S."/>
            <person name="Wang X."/>
            <person name="Wei L."/>
            <person name="Li C."/>
            <person name="Ma Q."/>
            <person name="Ju M."/>
            <person name="Zhao R."/>
            <person name="Li G."/>
            <person name="Mu C."/>
            <person name="Tian Q."/>
            <person name="Mei H."/>
            <person name="Zhang T."/>
            <person name="Gao T."/>
            <person name="Zhang H."/>
        </authorList>
    </citation>
    <scope>NUCLEOTIDE SEQUENCE</scope>
    <source>
        <strain evidence="3">KEN8</strain>
    </source>
</reference>
<dbReference type="GO" id="GO:0003676">
    <property type="term" value="F:nucleic acid binding"/>
    <property type="evidence" value="ECO:0007669"/>
    <property type="project" value="InterPro"/>
</dbReference>
<reference evidence="3" key="1">
    <citation type="submission" date="2020-06" db="EMBL/GenBank/DDBJ databases">
        <authorList>
            <person name="Li T."/>
            <person name="Hu X."/>
            <person name="Zhang T."/>
            <person name="Song X."/>
            <person name="Zhang H."/>
            <person name="Dai N."/>
            <person name="Sheng W."/>
            <person name="Hou X."/>
            <person name="Wei L."/>
        </authorList>
    </citation>
    <scope>NUCLEOTIDE SEQUENCE</scope>
    <source>
        <strain evidence="3">KEN8</strain>
        <tissue evidence="3">Leaf</tissue>
    </source>
</reference>
<dbReference type="Pfam" id="PF13456">
    <property type="entry name" value="RVT_3"/>
    <property type="match status" value="1"/>
</dbReference>
<proteinExistence type="predicted"/>
<dbReference type="EMBL" id="JACGWM010000016">
    <property type="protein sequence ID" value="KAL0321980.1"/>
    <property type="molecule type" value="Genomic_DNA"/>
</dbReference>
<sequence length="227" mass="25613">MVVEGKVLLVQPNHGGTVPTIPSLISFAVSITIMTILLKHVGTSKMKSKGLSKMDIYENMYIGRRLKVQDPIRSRKTTKQKRRRPPVQTLFLNKVSSMLQATGPRPMILLRCRCSVTSPHGEDLEFAIKFDFKASYNEVEYKILLIGMKMAHGGRARHLVAYSDSQLVVKQVEGTYEAKEKTMIQYLQQIAKLITSSESIQLTQIPREENIKADCLSKLSSSLEDCR</sequence>
<keyword evidence="1" id="KW-1133">Transmembrane helix</keyword>
<comment type="caution">
    <text evidence="3">The sequence shown here is derived from an EMBL/GenBank/DDBJ whole genome shotgun (WGS) entry which is preliminary data.</text>
</comment>
<dbReference type="PANTHER" id="PTHR48475:SF2">
    <property type="entry name" value="RIBONUCLEASE H"/>
    <property type="match status" value="1"/>
</dbReference>
<dbReference type="Gene3D" id="3.30.420.10">
    <property type="entry name" value="Ribonuclease H-like superfamily/Ribonuclease H"/>
    <property type="match status" value="1"/>
</dbReference>
<name>A0AAW2LS27_9LAMI</name>
<dbReference type="InterPro" id="IPR012337">
    <property type="entry name" value="RNaseH-like_sf"/>
</dbReference>
<dbReference type="InterPro" id="IPR036397">
    <property type="entry name" value="RNaseH_sf"/>
</dbReference>
<dbReference type="InterPro" id="IPR002156">
    <property type="entry name" value="RNaseH_domain"/>
</dbReference>
<evidence type="ECO:0000313" key="3">
    <source>
        <dbReference type="EMBL" id="KAL0321980.1"/>
    </source>
</evidence>
<organism evidence="3">
    <name type="scientific">Sesamum calycinum</name>
    <dbReference type="NCBI Taxonomy" id="2727403"/>
    <lineage>
        <taxon>Eukaryota</taxon>
        <taxon>Viridiplantae</taxon>
        <taxon>Streptophyta</taxon>
        <taxon>Embryophyta</taxon>
        <taxon>Tracheophyta</taxon>
        <taxon>Spermatophyta</taxon>
        <taxon>Magnoliopsida</taxon>
        <taxon>eudicotyledons</taxon>
        <taxon>Gunneridae</taxon>
        <taxon>Pentapetalae</taxon>
        <taxon>asterids</taxon>
        <taxon>lamiids</taxon>
        <taxon>Lamiales</taxon>
        <taxon>Pedaliaceae</taxon>
        <taxon>Sesamum</taxon>
    </lineage>
</organism>
<dbReference type="AlphaFoldDB" id="A0AAW2LS27"/>
<gene>
    <name evidence="3" type="ORF">Scaly_2494400</name>
</gene>
<evidence type="ECO:0000256" key="1">
    <source>
        <dbReference type="SAM" id="Phobius"/>
    </source>
</evidence>